<dbReference type="SUPFAM" id="SSF53955">
    <property type="entry name" value="Lysozyme-like"/>
    <property type="match status" value="1"/>
</dbReference>
<comment type="caution">
    <text evidence="10">The sequence shown here is derived from an EMBL/GenBank/DDBJ whole genome shotgun (WGS) entry which is preliminary data.</text>
</comment>
<protein>
    <recommendedName>
        <fullName evidence="7">peptidoglycan glycosyltransferase</fullName>
        <ecNumber evidence="7">2.4.99.28</ecNumber>
    </recommendedName>
</protein>
<dbReference type="InterPro" id="IPR050396">
    <property type="entry name" value="Glycosyltr_51/Transpeptidase"/>
</dbReference>
<accession>A0ABU5IIY1</accession>
<dbReference type="RefSeq" id="WP_322466728.1">
    <property type="nucleotide sequence ID" value="NZ_JAXOJX010000033.1"/>
</dbReference>
<dbReference type="Proteomes" id="UP001293718">
    <property type="component" value="Unassembled WGS sequence"/>
</dbReference>
<evidence type="ECO:0000256" key="5">
    <source>
        <dbReference type="ARBA" id="ARBA00022679"/>
    </source>
</evidence>
<keyword evidence="3" id="KW-0645">Protease</keyword>
<dbReference type="InterPro" id="IPR001264">
    <property type="entry name" value="Glyco_trans_51"/>
</dbReference>
<keyword evidence="11" id="KW-1185">Reference proteome</keyword>
<dbReference type="Pfam" id="PF00912">
    <property type="entry name" value="Transgly"/>
    <property type="match status" value="1"/>
</dbReference>
<reference evidence="10 11" key="1">
    <citation type="submission" date="2023-11" db="EMBL/GenBank/DDBJ databases">
        <title>Draft genome of Azohydromonas lata strain H1 (DSM1123), a polyhydroxyalkanoate producer.</title>
        <authorList>
            <person name="Traversa D."/>
            <person name="D'Addabbo P."/>
            <person name="Pazzani C."/>
            <person name="Manzari C."/>
            <person name="Chiara M."/>
            <person name="Scrascia M."/>
        </authorList>
    </citation>
    <scope>NUCLEOTIDE SEQUENCE [LARGE SCALE GENOMIC DNA]</scope>
    <source>
        <strain evidence="10 11">H1</strain>
    </source>
</reference>
<keyword evidence="3" id="KW-0378">Hydrolase</keyword>
<dbReference type="EC" id="2.4.99.28" evidence="7"/>
<dbReference type="InterPro" id="IPR036950">
    <property type="entry name" value="PBP_transglycosylase"/>
</dbReference>
<evidence type="ECO:0000256" key="2">
    <source>
        <dbReference type="ARBA" id="ARBA00022645"/>
    </source>
</evidence>
<comment type="pathway">
    <text evidence="1">Cell wall biogenesis; peptidoglycan biosynthesis.</text>
</comment>
<dbReference type="EMBL" id="JAXOJX010000033">
    <property type="protein sequence ID" value="MDZ5458721.1"/>
    <property type="molecule type" value="Genomic_DNA"/>
</dbReference>
<evidence type="ECO:0000256" key="1">
    <source>
        <dbReference type="ARBA" id="ARBA00004752"/>
    </source>
</evidence>
<dbReference type="InterPro" id="IPR023346">
    <property type="entry name" value="Lysozyme-like_dom_sf"/>
</dbReference>
<evidence type="ECO:0000256" key="4">
    <source>
        <dbReference type="ARBA" id="ARBA00022676"/>
    </source>
</evidence>
<evidence type="ECO:0000313" key="11">
    <source>
        <dbReference type="Proteomes" id="UP001293718"/>
    </source>
</evidence>
<dbReference type="PANTHER" id="PTHR32282:SF24">
    <property type="entry name" value="GLYCOSYL TRANSFERASE FAMILY 51 DOMAIN-CONTAINING PROTEIN"/>
    <property type="match status" value="1"/>
</dbReference>
<evidence type="ECO:0000256" key="7">
    <source>
        <dbReference type="ARBA" id="ARBA00044770"/>
    </source>
</evidence>
<keyword evidence="6" id="KW-0511">Multifunctional enzyme</keyword>
<dbReference type="Gene3D" id="3.40.710.10">
    <property type="entry name" value="DD-peptidase/beta-lactamase superfamily"/>
    <property type="match status" value="1"/>
</dbReference>
<evidence type="ECO:0000256" key="3">
    <source>
        <dbReference type="ARBA" id="ARBA00022670"/>
    </source>
</evidence>
<evidence type="ECO:0000259" key="9">
    <source>
        <dbReference type="Pfam" id="PF00912"/>
    </source>
</evidence>
<comment type="catalytic activity">
    <reaction evidence="8">
        <text>[GlcNAc-(1-&gt;4)-Mur2Ac(oyl-L-Ala-gamma-D-Glu-L-Lys-D-Ala-D-Ala)](n)-di-trans,octa-cis-undecaprenyl diphosphate + beta-D-GlcNAc-(1-&gt;4)-Mur2Ac(oyl-L-Ala-gamma-D-Glu-L-Lys-D-Ala-D-Ala)-di-trans,octa-cis-undecaprenyl diphosphate = [GlcNAc-(1-&gt;4)-Mur2Ac(oyl-L-Ala-gamma-D-Glu-L-Lys-D-Ala-D-Ala)](n+1)-di-trans,octa-cis-undecaprenyl diphosphate + di-trans,octa-cis-undecaprenyl diphosphate + H(+)</text>
        <dbReference type="Rhea" id="RHEA:23708"/>
        <dbReference type="Rhea" id="RHEA-COMP:9602"/>
        <dbReference type="Rhea" id="RHEA-COMP:9603"/>
        <dbReference type="ChEBI" id="CHEBI:15378"/>
        <dbReference type="ChEBI" id="CHEBI:58405"/>
        <dbReference type="ChEBI" id="CHEBI:60033"/>
        <dbReference type="ChEBI" id="CHEBI:78435"/>
        <dbReference type="EC" id="2.4.99.28"/>
    </reaction>
</comment>
<evidence type="ECO:0000256" key="6">
    <source>
        <dbReference type="ARBA" id="ARBA00023268"/>
    </source>
</evidence>
<name>A0ABU5IIY1_9BURK</name>
<proteinExistence type="predicted"/>
<evidence type="ECO:0000256" key="8">
    <source>
        <dbReference type="ARBA" id="ARBA00049902"/>
    </source>
</evidence>
<dbReference type="PANTHER" id="PTHR32282">
    <property type="entry name" value="BINDING PROTEIN TRANSPEPTIDASE, PUTATIVE-RELATED"/>
    <property type="match status" value="1"/>
</dbReference>
<organism evidence="10 11">
    <name type="scientific">Azohydromonas lata</name>
    <dbReference type="NCBI Taxonomy" id="45677"/>
    <lineage>
        <taxon>Bacteria</taxon>
        <taxon>Pseudomonadati</taxon>
        <taxon>Pseudomonadota</taxon>
        <taxon>Betaproteobacteria</taxon>
        <taxon>Burkholderiales</taxon>
        <taxon>Sphaerotilaceae</taxon>
        <taxon>Azohydromonas</taxon>
    </lineage>
</organism>
<keyword evidence="2" id="KW-0121">Carboxypeptidase</keyword>
<gene>
    <name evidence="10" type="ORF">SM757_19255</name>
</gene>
<keyword evidence="4" id="KW-0328">Glycosyltransferase</keyword>
<evidence type="ECO:0000313" key="10">
    <source>
        <dbReference type="EMBL" id="MDZ5458721.1"/>
    </source>
</evidence>
<feature type="domain" description="Glycosyl transferase family 51" evidence="9">
    <location>
        <begin position="141"/>
        <end position="328"/>
    </location>
</feature>
<keyword evidence="5" id="KW-0808">Transferase</keyword>
<dbReference type="SUPFAM" id="SSF56601">
    <property type="entry name" value="beta-lactamase/transpeptidase-like"/>
    <property type="match status" value="2"/>
</dbReference>
<dbReference type="Gene3D" id="1.10.3810.10">
    <property type="entry name" value="Biosynthetic peptidoglycan transglycosylase-like"/>
    <property type="match status" value="1"/>
</dbReference>
<sequence>MKPFLSWRMLGRLVVPGVGIAAIAAAAYAVVEEVQSSRWQARQLSKVNSELGFELQPGPTDQVRYPGDGPYDLRLGYTQLPMFIDRLRRQGYAVQEQARMTPRMVSLAEHGIFPTYHEKNQGGLELLDCRDQPMFAARYPQRVYDGFGDVPPLLVQALLFIENRELLDADAPQRNPAVEWDRLGKAAVSLGLRLVGDSRSPGGSTLATQIEKYRHSPEGRTDGVRDKLRQMASASLRAYIDGPDTLARRQQIVVDYINTVPLAAKPGFGEVNGMGDGLWVWFGRDFDEVNQLLTDTGEEPRPQLLAQQALAFKQALSLMISQRRPSHYLGEADSGLDELTNSYLRLMTDAGLLTPALRDAALAVKLELQAGPPLRPPQQSFVERKAGTAVRTRLSAMLDVPRAYDLDRMDLRAHATLDTPVQRTATELLRGLRTPEGARAAGLYGFHLLKDGDDPGKLVFSFTLFERGEGVNRLRVQTDNWDQPFDINEGARLDLGSTSKLRTLVTYLEMVAELHERWGKLDAIALAALQIPERDHIGRWARDYLLHTSERGLQPMLDQAMQRKYSAGPGEGFFTGGGLHFFANFEPEDNGRILTVAEALRNSVNLPFIRLMRDVVWHVMYNAPDANPELFNDPDNPRRREYLVRFADKEGQAYLLRFWRKYQGKDWAQVRETLLQGVRETPPKLTAVLRTIEPKAGMQQLSDFLVQQLEEEMPNYTDKELRKLYDTYDPERMSLSDRGYVASVHPLELWLVGWLREHPQGMFNEAVAASAKERQEVYSWLFKTRYKGAQDVRIKNLLEIEAFIEIHRRWKRLGYPFESITPSYATALGASGDRPAALAEFMGILLNDGVRQSTARIEELHFAAHTPYETRMVLQGNAPERVLPPEVAFTARRAAFDVVANGTARRLKDVLKLHDGSIVPIGGKTGTGDHRKDSFGRHGVLLSSRVISRSATFMFLIGDRYFGTMMAYVQEPYAAQYKFTSALPAQLMKSLVPALVPLLDKGSCPAPRHEADILPASAAAPAAATPANVLQSVQVRADVQAQPQQAAAR</sequence>
<dbReference type="InterPro" id="IPR012338">
    <property type="entry name" value="Beta-lactam/transpept-like"/>
</dbReference>